<keyword evidence="2" id="KW-0805">Transcription regulation</keyword>
<dbReference type="EMBL" id="JBIRGQ010000008">
    <property type="protein sequence ID" value="MFH8550584.1"/>
    <property type="molecule type" value="Genomic_DNA"/>
</dbReference>
<keyword evidence="3 5" id="KW-0238">DNA-binding</keyword>
<dbReference type="InterPro" id="IPR009057">
    <property type="entry name" value="Homeodomain-like_sf"/>
</dbReference>
<dbReference type="PANTHER" id="PTHR30055">
    <property type="entry name" value="HTH-TYPE TRANSCRIPTIONAL REGULATOR RUTR"/>
    <property type="match status" value="1"/>
</dbReference>
<comment type="caution">
    <text evidence="7">The sequence shown here is derived from an EMBL/GenBank/DDBJ whole genome shotgun (WGS) entry which is preliminary data.</text>
</comment>
<evidence type="ECO:0000256" key="3">
    <source>
        <dbReference type="ARBA" id="ARBA00023125"/>
    </source>
</evidence>
<dbReference type="PROSITE" id="PS50977">
    <property type="entry name" value="HTH_TETR_2"/>
    <property type="match status" value="1"/>
</dbReference>
<evidence type="ECO:0000313" key="8">
    <source>
        <dbReference type="Proteomes" id="UP001610818"/>
    </source>
</evidence>
<evidence type="ECO:0000259" key="6">
    <source>
        <dbReference type="PROSITE" id="PS50977"/>
    </source>
</evidence>
<evidence type="ECO:0000256" key="1">
    <source>
        <dbReference type="ARBA" id="ARBA00022491"/>
    </source>
</evidence>
<dbReference type="InterPro" id="IPR039538">
    <property type="entry name" value="BetI_C"/>
</dbReference>
<reference evidence="7 8" key="1">
    <citation type="submission" date="2024-10" db="EMBL/GenBank/DDBJ databases">
        <title>The Natural Products Discovery Center: Release of the First 8490 Sequenced Strains for Exploring Actinobacteria Biosynthetic Diversity.</title>
        <authorList>
            <person name="Kalkreuter E."/>
            <person name="Kautsar S.A."/>
            <person name="Yang D."/>
            <person name="Bader C.D."/>
            <person name="Teijaro C.N."/>
            <person name="Fluegel L."/>
            <person name="Davis C.M."/>
            <person name="Simpson J.R."/>
            <person name="Lauterbach L."/>
            <person name="Steele A.D."/>
            <person name="Gui C."/>
            <person name="Meng S."/>
            <person name="Li G."/>
            <person name="Viehrig K."/>
            <person name="Ye F."/>
            <person name="Su P."/>
            <person name="Kiefer A.F."/>
            <person name="Nichols A."/>
            <person name="Cepeda A.J."/>
            <person name="Yan W."/>
            <person name="Fan B."/>
            <person name="Jiang Y."/>
            <person name="Adhikari A."/>
            <person name="Zheng C.-J."/>
            <person name="Schuster L."/>
            <person name="Cowan T.M."/>
            <person name="Smanski M.J."/>
            <person name="Chevrette M.G."/>
            <person name="De Carvalho L.P.S."/>
            <person name="Shen B."/>
        </authorList>
    </citation>
    <scope>NUCLEOTIDE SEQUENCE [LARGE SCALE GENOMIC DNA]</scope>
    <source>
        <strain evidence="7 8">NPDC017990</strain>
    </source>
</reference>
<keyword evidence="4" id="KW-0804">Transcription</keyword>
<gene>
    <name evidence="7" type="ORF">ACH4F9_36895</name>
</gene>
<dbReference type="PANTHER" id="PTHR30055:SF234">
    <property type="entry name" value="HTH-TYPE TRANSCRIPTIONAL REGULATOR BETI"/>
    <property type="match status" value="1"/>
</dbReference>
<evidence type="ECO:0000256" key="4">
    <source>
        <dbReference type="ARBA" id="ARBA00023163"/>
    </source>
</evidence>
<organism evidence="7 8">
    <name type="scientific">Streptomyces longisporoflavus</name>
    <dbReference type="NCBI Taxonomy" id="28044"/>
    <lineage>
        <taxon>Bacteria</taxon>
        <taxon>Bacillati</taxon>
        <taxon>Actinomycetota</taxon>
        <taxon>Actinomycetes</taxon>
        <taxon>Kitasatosporales</taxon>
        <taxon>Streptomycetaceae</taxon>
        <taxon>Streptomyces</taxon>
    </lineage>
</organism>
<name>A0ABW7R2H9_9ACTN</name>
<sequence length="202" mass="21726">MTTSRGPYAKSARVRAAAVEAAAELFGTAGYRGATFKDVATKIGMTAAGLTYYFPDKDALLAAVLDERDRPAVAEEAALASSGTRADITERVMRILSENIAQPGLAELHCVLSAEATSAEHPAHEHFQDRYRKARDLLTDTFEAAVARGEIRSSVPPKTLATLLLSVMDGVQLQWLLDPEEVDMPATVRTFISDLLAPPEAP</sequence>
<protein>
    <submittedName>
        <fullName evidence="7">TetR/AcrR family transcriptional regulator</fullName>
    </submittedName>
</protein>
<evidence type="ECO:0000313" key="7">
    <source>
        <dbReference type="EMBL" id="MFH8550584.1"/>
    </source>
</evidence>
<dbReference type="PRINTS" id="PR00455">
    <property type="entry name" value="HTHTETR"/>
</dbReference>
<dbReference type="Pfam" id="PF00440">
    <property type="entry name" value="TetR_N"/>
    <property type="match status" value="1"/>
</dbReference>
<accession>A0ABW7R2H9</accession>
<dbReference type="RefSeq" id="WP_397717116.1">
    <property type="nucleotide sequence ID" value="NZ_JBIRGN010000008.1"/>
</dbReference>
<dbReference type="SUPFAM" id="SSF46689">
    <property type="entry name" value="Homeodomain-like"/>
    <property type="match status" value="1"/>
</dbReference>
<feature type="domain" description="HTH tetR-type" evidence="6">
    <location>
        <begin position="12"/>
        <end position="72"/>
    </location>
</feature>
<dbReference type="InterPro" id="IPR036271">
    <property type="entry name" value="Tet_transcr_reg_TetR-rel_C_sf"/>
</dbReference>
<feature type="DNA-binding region" description="H-T-H motif" evidence="5">
    <location>
        <begin position="35"/>
        <end position="54"/>
    </location>
</feature>
<dbReference type="SUPFAM" id="SSF48498">
    <property type="entry name" value="Tetracyclin repressor-like, C-terminal domain"/>
    <property type="match status" value="1"/>
</dbReference>
<keyword evidence="1" id="KW-0678">Repressor</keyword>
<dbReference type="InterPro" id="IPR001647">
    <property type="entry name" value="HTH_TetR"/>
</dbReference>
<dbReference type="Gene3D" id="1.10.357.10">
    <property type="entry name" value="Tetracycline Repressor, domain 2"/>
    <property type="match status" value="1"/>
</dbReference>
<dbReference type="Proteomes" id="UP001610818">
    <property type="component" value="Unassembled WGS sequence"/>
</dbReference>
<dbReference type="Pfam" id="PF13977">
    <property type="entry name" value="TetR_C_6"/>
    <property type="match status" value="1"/>
</dbReference>
<evidence type="ECO:0000256" key="5">
    <source>
        <dbReference type="PROSITE-ProRule" id="PRU00335"/>
    </source>
</evidence>
<dbReference type="InterPro" id="IPR050109">
    <property type="entry name" value="HTH-type_TetR-like_transc_reg"/>
</dbReference>
<evidence type="ECO:0000256" key="2">
    <source>
        <dbReference type="ARBA" id="ARBA00023015"/>
    </source>
</evidence>
<proteinExistence type="predicted"/>
<keyword evidence="8" id="KW-1185">Reference proteome</keyword>